<evidence type="ECO:0000256" key="4">
    <source>
        <dbReference type="ARBA" id="ARBA00022475"/>
    </source>
</evidence>
<dbReference type="Pfam" id="PF11768">
    <property type="entry name" value="Frtz"/>
    <property type="match status" value="1"/>
</dbReference>
<comment type="subcellular location">
    <subcellularLocation>
        <location evidence="1">Cell membrane</location>
    </subcellularLocation>
    <subcellularLocation>
        <location evidence="2">Cytoplasm</location>
        <location evidence="2">Cytoskeleton</location>
        <location evidence="2">Cilium axoneme</location>
    </subcellularLocation>
</comment>
<keyword evidence="8" id="KW-0970">Cilium biogenesis/degradation</keyword>
<keyword evidence="7" id="KW-0677">Repeat</keyword>
<keyword evidence="11" id="KW-0206">Cytoskeleton</keyword>
<evidence type="ECO:0000256" key="8">
    <source>
        <dbReference type="ARBA" id="ARBA00022794"/>
    </source>
</evidence>
<dbReference type="PANTHER" id="PTHR13667">
    <property type="entry name" value="HOMOLOC-13"/>
    <property type="match status" value="1"/>
</dbReference>
<keyword evidence="6" id="KW-0853">WD repeat</keyword>
<accession>A0A1A9VXM2</accession>
<evidence type="ECO:0000256" key="2">
    <source>
        <dbReference type="ARBA" id="ARBA00004430"/>
    </source>
</evidence>
<keyword evidence="14" id="KW-1185">Reference proteome</keyword>
<protein>
    <submittedName>
        <fullName evidence="13">Uncharacterized protein</fullName>
    </submittedName>
</protein>
<sequence length="239" mass="27876">MLTLLSECHFWSLREDIRIKNSDYGAFRYTRNREWQNTQHDLIAESKRDYTERRNGLAVLKNSRKSTGRLKDNIKRLEELMRSHKVAHIHWNDAAQVLLLFSNGIIAHICIDSFTGDILRMVYEKYLVGKLAADIITDAFFSRSHIVLAYNTNQITVVHLQKPNIRPQGPEKISNMEPKIFHALIPGVAERKLPRNLSVNNNADMFLIWTKSSQNEVFPWRPTIRDQDRANIHVFKLKG</sequence>
<dbReference type="STRING" id="7395.A0A1A9VXM2"/>
<dbReference type="Proteomes" id="UP000078200">
    <property type="component" value="Unassembled WGS sequence"/>
</dbReference>
<reference evidence="13" key="1">
    <citation type="submission" date="2020-05" db="UniProtKB">
        <authorList>
            <consortium name="EnsemblMetazoa"/>
        </authorList>
    </citation>
    <scope>IDENTIFICATION</scope>
    <source>
        <strain evidence="13">TTRI</strain>
    </source>
</reference>
<dbReference type="GO" id="GO:0045184">
    <property type="term" value="P:establishment of protein localization"/>
    <property type="evidence" value="ECO:0007669"/>
    <property type="project" value="TreeGrafter"/>
</dbReference>
<comment type="similarity">
    <text evidence="3">Belongs to the WD repeat fritz family.</text>
</comment>
<dbReference type="GO" id="GO:0044782">
    <property type="term" value="P:cilium organization"/>
    <property type="evidence" value="ECO:0007669"/>
    <property type="project" value="TreeGrafter"/>
</dbReference>
<evidence type="ECO:0000256" key="1">
    <source>
        <dbReference type="ARBA" id="ARBA00004236"/>
    </source>
</evidence>
<evidence type="ECO:0000256" key="10">
    <source>
        <dbReference type="ARBA" id="ARBA00023136"/>
    </source>
</evidence>
<keyword evidence="12" id="KW-0966">Cell projection</keyword>
<keyword evidence="4" id="KW-1003">Cell membrane</keyword>
<proteinExistence type="inferred from homology"/>
<dbReference type="EnsemblMetazoa" id="GAUT050910-RA">
    <property type="protein sequence ID" value="GAUT050910-PA"/>
    <property type="gene ID" value="GAUT050910"/>
</dbReference>
<dbReference type="PANTHER" id="PTHR13667:SF5">
    <property type="entry name" value="WD REPEAT-CONTAINING AND PLANAR CELL POLARITY EFFECTOR PROTEIN FRITZ HOMOLOG"/>
    <property type="match status" value="1"/>
</dbReference>
<dbReference type="InterPro" id="IPR024511">
    <property type="entry name" value="Frtz"/>
</dbReference>
<dbReference type="GO" id="GO:0007399">
    <property type="term" value="P:nervous system development"/>
    <property type="evidence" value="ECO:0007669"/>
    <property type="project" value="TreeGrafter"/>
</dbReference>
<dbReference type="GO" id="GO:0005886">
    <property type="term" value="C:plasma membrane"/>
    <property type="evidence" value="ECO:0007669"/>
    <property type="project" value="UniProtKB-SubCell"/>
</dbReference>
<dbReference type="AlphaFoldDB" id="A0A1A9VXM2"/>
<evidence type="ECO:0000256" key="7">
    <source>
        <dbReference type="ARBA" id="ARBA00022737"/>
    </source>
</evidence>
<evidence type="ECO:0000313" key="14">
    <source>
        <dbReference type="Proteomes" id="UP000078200"/>
    </source>
</evidence>
<keyword evidence="9" id="KW-0969">Cilium</keyword>
<evidence type="ECO:0000256" key="3">
    <source>
        <dbReference type="ARBA" id="ARBA00006059"/>
    </source>
</evidence>
<name>A0A1A9VXM2_GLOAU</name>
<organism evidence="13 14">
    <name type="scientific">Glossina austeni</name>
    <name type="common">Savannah tsetse fly</name>
    <dbReference type="NCBI Taxonomy" id="7395"/>
    <lineage>
        <taxon>Eukaryota</taxon>
        <taxon>Metazoa</taxon>
        <taxon>Ecdysozoa</taxon>
        <taxon>Arthropoda</taxon>
        <taxon>Hexapoda</taxon>
        <taxon>Insecta</taxon>
        <taxon>Pterygota</taxon>
        <taxon>Neoptera</taxon>
        <taxon>Endopterygota</taxon>
        <taxon>Diptera</taxon>
        <taxon>Brachycera</taxon>
        <taxon>Muscomorpha</taxon>
        <taxon>Hippoboscoidea</taxon>
        <taxon>Glossinidae</taxon>
        <taxon>Glossina</taxon>
    </lineage>
</organism>
<evidence type="ECO:0000256" key="6">
    <source>
        <dbReference type="ARBA" id="ARBA00022574"/>
    </source>
</evidence>
<evidence type="ECO:0000256" key="5">
    <source>
        <dbReference type="ARBA" id="ARBA00022490"/>
    </source>
</evidence>
<evidence type="ECO:0000313" key="13">
    <source>
        <dbReference type="EnsemblMetazoa" id="GAUT050910-PA"/>
    </source>
</evidence>
<evidence type="ECO:0000256" key="12">
    <source>
        <dbReference type="ARBA" id="ARBA00023273"/>
    </source>
</evidence>
<keyword evidence="10" id="KW-0472">Membrane</keyword>
<dbReference type="GO" id="GO:0097541">
    <property type="term" value="C:axonemal basal plate"/>
    <property type="evidence" value="ECO:0007669"/>
    <property type="project" value="TreeGrafter"/>
</dbReference>
<keyword evidence="5" id="KW-0963">Cytoplasm</keyword>
<evidence type="ECO:0000256" key="11">
    <source>
        <dbReference type="ARBA" id="ARBA00023212"/>
    </source>
</evidence>
<evidence type="ECO:0000256" key="9">
    <source>
        <dbReference type="ARBA" id="ARBA00023069"/>
    </source>
</evidence>
<dbReference type="VEuPathDB" id="VectorBase:GAUT050910"/>